<proteinExistence type="predicted"/>
<dbReference type="Gene3D" id="2.60.40.1240">
    <property type="match status" value="1"/>
</dbReference>
<keyword evidence="1" id="KW-0732">Signal</keyword>
<gene>
    <name evidence="3" type="ORF">HCA69_08415</name>
</gene>
<dbReference type="InterPro" id="IPR029051">
    <property type="entry name" value="DUF4352"/>
</dbReference>
<accession>A0A7X1CPV5</accession>
<organism evidence="3 4">
    <name type="scientific">Listeria grandensis</name>
    <dbReference type="NCBI Taxonomy" id="1494963"/>
    <lineage>
        <taxon>Bacteria</taxon>
        <taxon>Bacillati</taxon>
        <taxon>Bacillota</taxon>
        <taxon>Bacilli</taxon>
        <taxon>Bacillales</taxon>
        <taxon>Listeriaceae</taxon>
        <taxon>Listeria</taxon>
    </lineage>
</organism>
<protein>
    <submittedName>
        <fullName evidence="3">DUF4352 domain-containing protein</fullName>
    </submittedName>
</protein>
<feature type="domain" description="DUF4352" evidence="2">
    <location>
        <begin position="47"/>
        <end position="152"/>
    </location>
</feature>
<name>A0A7X1CPV5_9LIST</name>
<dbReference type="PROSITE" id="PS51257">
    <property type="entry name" value="PROKAR_LIPOPROTEIN"/>
    <property type="match status" value="1"/>
</dbReference>
<dbReference type="RefSeq" id="WP_185526027.1">
    <property type="nucleotide sequence ID" value="NZ_JAARWN010000006.1"/>
</dbReference>
<dbReference type="EMBL" id="JAARWN010000006">
    <property type="protein sequence ID" value="MBC1936386.1"/>
    <property type="molecule type" value="Genomic_DNA"/>
</dbReference>
<dbReference type="InterPro" id="IPR029050">
    <property type="entry name" value="Immunoprotect_excell_Ig-like"/>
</dbReference>
<dbReference type="Pfam" id="PF11611">
    <property type="entry name" value="DUF4352"/>
    <property type="match status" value="1"/>
</dbReference>
<evidence type="ECO:0000313" key="4">
    <source>
        <dbReference type="Proteomes" id="UP000535908"/>
    </source>
</evidence>
<evidence type="ECO:0000259" key="2">
    <source>
        <dbReference type="Pfam" id="PF11611"/>
    </source>
</evidence>
<comment type="caution">
    <text evidence="3">The sequence shown here is derived from an EMBL/GenBank/DDBJ whole genome shotgun (WGS) entry which is preliminary data.</text>
</comment>
<sequence length="164" mass="18416">MKKGIFYAISFCTIFTVVACGGVREEINRTPLKTDQAGINEVKAEEKPKTQDVELTKTARKIKMTVSQIKQTITKKNTEIELKLELTNNSTREQGVGANDFRIEADDGSEYRIDGTKINFGDVVAPKHTLKGSAYFTLPSTIKQVNLIYQPENKMEAAWKLDIK</sequence>
<evidence type="ECO:0000313" key="3">
    <source>
        <dbReference type="EMBL" id="MBC1936386.1"/>
    </source>
</evidence>
<reference evidence="3 4" key="1">
    <citation type="submission" date="2020-03" db="EMBL/GenBank/DDBJ databases">
        <title>Soil Listeria distribution.</title>
        <authorList>
            <person name="Liao J."/>
            <person name="Wiedmann M."/>
        </authorList>
    </citation>
    <scope>NUCLEOTIDE SEQUENCE [LARGE SCALE GENOMIC DNA]</scope>
    <source>
        <strain evidence="3 4">FSL L7-0741</strain>
    </source>
</reference>
<evidence type="ECO:0000256" key="1">
    <source>
        <dbReference type="ARBA" id="ARBA00022729"/>
    </source>
</evidence>
<dbReference type="AlphaFoldDB" id="A0A7X1CPV5"/>
<dbReference type="Proteomes" id="UP000535908">
    <property type="component" value="Unassembled WGS sequence"/>
</dbReference>